<dbReference type="RefSeq" id="WP_354510358.1">
    <property type="nucleotide sequence ID" value="NZ_JBEPMO010000019.1"/>
</dbReference>
<name>A0ABV2LZ45_9FLAO</name>
<evidence type="ECO:0008006" key="5">
    <source>
        <dbReference type="Google" id="ProtNLM"/>
    </source>
</evidence>
<organism evidence="3 4">
    <name type="scientific">Moheibacter stercoris</name>
    <dbReference type="NCBI Taxonomy" id="1628251"/>
    <lineage>
        <taxon>Bacteria</taxon>
        <taxon>Pseudomonadati</taxon>
        <taxon>Bacteroidota</taxon>
        <taxon>Flavobacteriia</taxon>
        <taxon>Flavobacteriales</taxon>
        <taxon>Weeksellaceae</taxon>
        <taxon>Moheibacter</taxon>
    </lineage>
</organism>
<gene>
    <name evidence="3" type="ORF">ABID46_002389</name>
</gene>
<dbReference type="Proteomes" id="UP001549146">
    <property type="component" value="Unassembled WGS sequence"/>
</dbReference>
<feature type="transmembrane region" description="Helical" evidence="2">
    <location>
        <begin position="6"/>
        <end position="23"/>
    </location>
</feature>
<sequence length="53" mass="6053">MFWIIAQYLFIGIVFIIAMWYIFNMFKDSFGKKKGSSCAKGCGCDDTSSPEKK</sequence>
<keyword evidence="2" id="KW-0472">Membrane</keyword>
<proteinExistence type="predicted"/>
<protein>
    <recommendedName>
        <fullName evidence="5">Virus attachment protein p12 family protein</fullName>
    </recommendedName>
</protein>
<evidence type="ECO:0000256" key="2">
    <source>
        <dbReference type="SAM" id="Phobius"/>
    </source>
</evidence>
<keyword evidence="2" id="KW-1133">Transmembrane helix</keyword>
<dbReference type="Pfam" id="PF12669">
    <property type="entry name" value="FeoB_associated"/>
    <property type="match status" value="1"/>
</dbReference>
<keyword evidence="2" id="KW-0812">Transmembrane</keyword>
<evidence type="ECO:0000313" key="4">
    <source>
        <dbReference type="Proteomes" id="UP001549146"/>
    </source>
</evidence>
<reference evidence="3 4" key="1">
    <citation type="submission" date="2024-06" db="EMBL/GenBank/DDBJ databases">
        <title>Genomic Encyclopedia of Type Strains, Phase IV (KMG-IV): sequencing the most valuable type-strain genomes for metagenomic binning, comparative biology and taxonomic classification.</title>
        <authorList>
            <person name="Goeker M."/>
        </authorList>
    </citation>
    <scope>NUCLEOTIDE SEQUENCE [LARGE SCALE GENOMIC DNA]</scope>
    <source>
        <strain evidence="3 4">DSM 29388</strain>
    </source>
</reference>
<feature type="region of interest" description="Disordered" evidence="1">
    <location>
        <begin position="32"/>
        <end position="53"/>
    </location>
</feature>
<keyword evidence="4" id="KW-1185">Reference proteome</keyword>
<evidence type="ECO:0000256" key="1">
    <source>
        <dbReference type="SAM" id="MobiDB-lite"/>
    </source>
</evidence>
<dbReference type="EMBL" id="JBEPMO010000019">
    <property type="protein sequence ID" value="MET3732798.1"/>
    <property type="molecule type" value="Genomic_DNA"/>
</dbReference>
<evidence type="ECO:0000313" key="3">
    <source>
        <dbReference type="EMBL" id="MET3732798.1"/>
    </source>
</evidence>
<comment type="caution">
    <text evidence="3">The sequence shown here is derived from an EMBL/GenBank/DDBJ whole genome shotgun (WGS) entry which is preliminary data.</text>
</comment>
<accession>A0ABV2LZ45</accession>